<dbReference type="PANTHER" id="PTHR43119:SF1">
    <property type="entry name" value="ABC TRANSPORTER DOMAIN-CONTAINING PROTEIN"/>
    <property type="match status" value="1"/>
</dbReference>
<proteinExistence type="predicted"/>
<keyword evidence="2" id="KW-0067">ATP-binding</keyword>
<dbReference type="PROSITE" id="PS50893">
    <property type="entry name" value="ABC_TRANSPORTER_2"/>
    <property type="match status" value="1"/>
</dbReference>
<dbReference type="GO" id="GO:0016887">
    <property type="term" value="F:ATP hydrolysis activity"/>
    <property type="evidence" value="ECO:0007669"/>
    <property type="project" value="InterPro"/>
</dbReference>
<evidence type="ECO:0000256" key="1">
    <source>
        <dbReference type="ARBA" id="ARBA00022741"/>
    </source>
</evidence>
<evidence type="ECO:0000313" key="6">
    <source>
        <dbReference type="Proteomes" id="UP000383932"/>
    </source>
</evidence>
<dbReference type="Gene3D" id="3.40.50.300">
    <property type="entry name" value="P-loop containing nucleotide triphosphate hydrolases"/>
    <property type="match status" value="1"/>
</dbReference>
<organism evidence="5 6">
    <name type="scientific">Ceratobasidium theobromae</name>
    <dbReference type="NCBI Taxonomy" id="1582974"/>
    <lineage>
        <taxon>Eukaryota</taxon>
        <taxon>Fungi</taxon>
        <taxon>Dikarya</taxon>
        <taxon>Basidiomycota</taxon>
        <taxon>Agaricomycotina</taxon>
        <taxon>Agaricomycetes</taxon>
        <taxon>Cantharellales</taxon>
        <taxon>Ceratobasidiaceae</taxon>
        <taxon>Ceratobasidium</taxon>
    </lineage>
</organism>
<dbReference type="InterPro" id="IPR003439">
    <property type="entry name" value="ABC_transporter-like_ATP-bd"/>
</dbReference>
<feature type="compositionally biased region" description="Basic and acidic residues" evidence="3">
    <location>
        <begin position="339"/>
        <end position="353"/>
    </location>
</feature>
<gene>
    <name evidence="5" type="ORF">CTheo_3411</name>
</gene>
<dbReference type="AlphaFoldDB" id="A0A5N5QN84"/>
<comment type="caution">
    <text evidence="5">The sequence shown here is derived from an EMBL/GenBank/DDBJ whole genome shotgun (WGS) entry which is preliminary data.</text>
</comment>
<evidence type="ECO:0000259" key="4">
    <source>
        <dbReference type="PROSITE" id="PS50893"/>
    </source>
</evidence>
<accession>A0A5N5QN84</accession>
<dbReference type="OrthoDB" id="6593433at2759"/>
<dbReference type="InterPro" id="IPR017871">
    <property type="entry name" value="ABC_transporter-like_CS"/>
</dbReference>
<dbReference type="InterPro" id="IPR003593">
    <property type="entry name" value="AAA+_ATPase"/>
</dbReference>
<feature type="region of interest" description="Disordered" evidence="3">
    <location>
        <begin position="334"/>
        <end position="353"/>
    </location>
</feature>
<feature type="domain" description="ABC transporter" evidence="4">
    <location>
        <begin position="218"/>
        <end position="470"/>
    </location>
</feature>
<dbReference type="InterPro" id="IPR027417">
    <property type="entry name" value="P-loop_NTPase"/>
</dbReference>
<name>A0A5N5QN84_9AGAM</name>
<dbReference type="SUPFAM" id="SSF52540">
    <property type="entry name" value="P-loop containing nucleoside triphosphate hydrolases"/>
    <property type="match status" value="1"/>
</dbReference>
<dbReference type="PANTHER" id="PTHR43119">
    <property type="entry name" value="ABC TRANSPORT PROTEIN ATP-BINDING COMPONENT-RELATED"/>
    <property type="match status" value="1"/>
</dbReference>
<dbReference type="PROSITE" id="PS00211">
    <property type="entry name" value="ABC_TRANSPORTER_1"/>
    <property type="match status" value="1"/>
</dbReference>
<sequence length="470" mass="52638">MYEQYTDPRACIKVFFGRYPSFDYRSSEPVMSEFYRMCDMFGWNKDDPERSKARQAFQDALAQQFNVIYGTDVNDLAVWQKFCYVLNLKDIPNELEACRKLVKSLYVNIVDLVDTLATQKPVVHFPSEVALSVYSKRTRKFFPRENAHAGSVLNYLLRRIMFPREGTLFLFPSITSLILHSPSASSVSGKYFKLAEQPLLNVPDVIQSQTAMTTQPILSARNLSVFKGPKDPIFSGVSFDVHEGDVLVLQGKSGAGKTTILKALAHLNVYQGEVLFHGKPPAKYTIPTYRTRVLYVPQRPSLIPGTPRKFLSTINSFGSRATRKDATLHSDEIANSQHSGDRQAQHGEGTHDPFRISKEWGLEEVIWDREWATLSGGEAQRVLMAIAVGLQGTEVLLLDEPTSALDSETSALVEKTLTELPTSGSSIKAIVWITHSREQSERVGTRWLNVSSQGLEESDSSAYLQQNGSV</sequence>
<evidence type="ECO:0000313" key="5">
    <source>
        <dbReference type="EMBL" id="KAB5593109.1"/>
    </source>
</evidence>
<protein>
    <recommendedName>
        <fullName evidence="4">ABC transporter domain-containing protein</fullName>
    </recommendedName>
</protein>
<reference evidence="5 6" key="1">
    <citation type="journal article" date="2019" name="Fungal Biol. Biotechnol.">
        <title>Draft genome sequence of fastidious pathogen Ceratobasidium theobromae, which causes vascular-streak dieback in Theobroma cacao.</title>
        <authorList>
            <person name="Ali S.S."/>
            <person name="Asman A."/>
            <person name="Shao J."/>
            <person name="Firmansyah A.P."/>
            <person name="Susilo A.W."/>
            <person name="Rosmana A."/>
            <person name="McMahon P."/>
            <person name="Junaid M."/>
            <person name="Guest D."/>
            <person name="Kheng T.Y."/>
            <person name="Meinhardt L.W."/>
            <person name="Bailey B.A."/>
        </authorList>
    </citation>
    <scope>NUCLEOTIDE SEQUENCE [LARGE SCALE GENOMIC DNA]</scope>
    <source>
        <strain evidence="5 6">CT2</strain>
    </source>
</reference>
<keyword evidence="1" id="KW-0547">Nucleotide-binding</keyword>
<dbReference type="EMBL" id="SSOP01000045">
    <property type="protein sequence ID" value="KAB5593109.1"/>
    <property type="molecule type" value="Genomic_DNA"/>
</dbReference>
<dbReference type="SMART" id="SM00382">
    <property type="entry name" value="AAA"/>
    <property type="match status" value="1"/>
</dbReference>
<keyword evidence="6" id="KW-1185">Reference proteome</keyword>
<dbReference type="Pfam" id="PF00005">
    <property type="entry name" value="ABC_tran"/>
    <property type="match status" value="1"/>
</dbReference>
<dbReference type="GO" id="GO:0005524">
    <property type="term" value="F:ATP binding"/>
    <property type="evidence" value="ECO:0007669"/>
    <property type="project" value="UniProtKB-KW"/>
</dbReference>
<dbReference type="Proteomes" id="UP000383932">
    <property type="component" value="Unassembled WGS sequence"/>
</dbReference>
<evidence type="ECO:0000256" key="3">
    <source>
        <dbReference type="SAM" id="MobiDB-lite"/>
    </source>
</evidence>
<evidence type="ECO:0000256" key="2">
    <source>
        <dbReference type="ARBA" id="ARBA00022840"/>
    </source>
</evidence>